<dbReference type="EMBL" id="JACHCC010000010">
    <property type="protein sequence ID" value="MBB6501736.1"/>
    <property type="molecule type" value="Genomic_DNA"/>
</dbReference>
<dbReference type="InterPro" id="IPR001242">
    <property type="entry name" value="Condensation_dom"/>
</dbReference>
<comment type="caution">
    <text evidence="2">The sequence shown here is derived from an EMBL/GenBank/DDBJ whole genome shotgun (WGS) entry which is preliminary data.</text>
</comment>
<dbReference type="Pfam" id="PF00668">
    <property type="entry name" value="Condensation"/>
    <property type="match status" value="1"/>
</dbReference>
<dbReference type="PANTHER" id="PTHR28037">
    <property type="entry name" value="ALCOHOL O-ACETYLTRANSFERASE 1-RELATED"/>
    <property type="match status" value="1"/>
</dbReference>
<name>A0A7X0MK67_9SPHI</name>
<feature type="domain" description="Condensation" evidence="1">
    <location>
        <begin position="17"/>
        <end position="144"/>
    </location>
</feature>
<evidence type="ECO:0000313" key="3">
    <source>
        <dbReference type="Proteomes" id="UP000521017"/>
    </source>
</evidence>
<proteinExistence type="predicted"/>
<dbReference type="Gene3D" id="3.30.559.30">
    <property type="entry name" value="Nonribosomal peptide synthetase, condensation domain"/>
    <property type="match status" value="1"/>
</dbReference>
<dbReference type="Gene3D" id="3.30.559.10">
    <property type="entry name" value="Chloramphenicol acetyltransferase-like domain"/>
    <property type="match status" value="1"/>
</dbReference>
<dbReference type="RefSeq" id="WP_184627756.1">
    <property type="nucleotide sequence ID" value="NZ_JACHCC010000010.1"/>
</dbReference>
<dbReference type="Proteomes" id="UP000521017">
    <property type="component" value="Unassembled WGS sequence"/>
</dbReference>
<dbReference type="GO" id="GO:0003824">
    <property type="term" value="F:catalytic activity"/>
    <property type="evidence" value="ECO:0007669"/>
    <property type="project" value="InterPro"/>
</dbReference>
<accession>A0A7X0MK67</accession>
<sequence length="423" mass="47989">MIRKLTLIEGTMYAGGDTAVNAVVNAKICGVIHEKSLHAALAKIQLRHPLLNVNIQEDVSGIPYFVTLDNIPEIPVRICERYTDADWQEEMTRECLTPFDVLEGPLMRMVWLKSQTVSDLILSCHHCICDGKAVLNLLEEILYLLDQPEMEMDTYESFSSLADFIPDRDRNSRINKLLILLTGRMVRLALLIGSSRKAIQRENPYLIHWRLDKQESASILFKCKTDGISMNAALGVVFLKAFAHVETIRSYTKLFCAVDMRKFIPTIKDNMLFAFPVTIGLGLKAKKGTGLWEMARLFRNELLTKIGKIDVYRQFMISESLLPLLPKIIKYAKTDKGAHDFTFSNMGNLAIKENYGTFVLDRLYSPITIFPFGNPSTLSTSTFRGQIDFMFTSDEHFLKKSDALQLKAKAMELLFEATGHEVV</sequence>
<organism evidence="2 3">
    <name type="scientific">Pedobacter cryoconitis</name>
    <dbReference type="NCBI Taxonomy" id="188932"/>
    <lineage>
        <taxon>Bacteria</taxon>
        <taxon>Pseudomonadati</taxon>
        <taxon>Bacteroidota</taxon>
        <taxon>Sphingobacteriia</taxon>
        <taxon>Sphingobacteriales</taxon>
        <taxon>Sphingobacteriaceae</taxon>
        <taxon>Pedobacter</taxon>
    </lineage>
</organism>
<dbReference type="InterPro" id="IPR052058">
    <property type="entry name" value="Alcohol_O-acetyltransferase"/>
</dbReference>
<evidence type="ECO:0000259" key="1">
    <source>
        <dbReference type="Pfam" id="PF00668"/>
    </source>
</evidence>
<evidence type="ECO:0000313" key="2">
    <source>
        <dbReference type="EMBL" id="MBB6501736.1"/>
    </source>
</evidence>
<dbReference type="AlphaFoldDB" id="A0A7X0MK67"/>
<dbReference type="PANTHER" id="PTHR28037:SF1">
    <property type="entry name" value="ALCOHOL O-ACETYLTRANSFERASE 1-RELATED"/>
    <property type="match status" value="1"/>
</dbReference>
<reference evidence="2 3" key="1">
    <citation type="submission" date="2020-08" db="EMBL/GenBank/DDBJ databases">
        <title>Genomic Encyclopedia of Type Strains, Phase IV (KMG-V): Genome sequencing to study the core and pangenomes of soil and plant-associated prokaryotes.</title>
        <authorList>
            <person name="Whitman W."/>
        </authorList>
    </citation>
    <scope>NUCLEOTIDE SEQUENCE [LARGE SCALE GENOMIC DNA]</scope>
    <source>
        <strain evidence="2 3">M2T3</strain>
    </source>
</reference>
<dbReference type="InterPro" id="IPR023213">
    <property type="entry name" value="CAT-like_dom_sf"/>
</dbReference>
<dbReference type="SUPFAM" id="SSF52777">
    <property type="entry name" value="CoA-dependent acyltransferases"/>
    <property type="match status" value="1"/>
</dbReference>
<protein>
    <submittedName>
        <fullName evidence="2">NRPS condensation-like uncharacterized protein</fullName>
    </submittedName>
</protein>
<gene>
    <name evidence="2" type="ORF">HDF25_003911</name>
</gene>